<keyword evidence="2 5" id="KW-0479">Metal-binding</keyword>
<dbReference type="Gene3D" id="3.90.180.10">
    <property type="entry name" value="Medium-chain alcohol dehydrogenases, catalytic domain"/>
    <property type="match status" value="2"/>
</dbReference>
<comment type="cofactor">
    <cofactor evidence="1 5">
        <name>Zn(2+)</name>
        <dbReference type="ChEBI" id="CHEBI:29105"/>
    </cofactor>
</comment>
<sequence length="376" mass="40748">MDAVIFNGPWTIDVEKRPIPTVTEPTDAIVKVTSAGICGSELHMYRGHQKTPCSDTNSGHHIQGHEFVGYIEKIGPEVRNFNVGQKVVSTFSPVCMSCWFCQHGYPNRCPKGFAPFGTQGLAGGQAEYVRVPCADGTLRATPENVEDDLLIMMCDIFPTGYYGAMRAIEFFRSPDLGNGSDAYSFEKSQSRLSKSQSLTEAVFVCLGCGPVGLCAILTARSKGVRTIYVVDSVDDRLEQAANMGGIPLKLGQDDIAETINKATDGRGADAIIEVVGSKSALRSAFDMLRPCGVLSSIGFHQGDLPFTALECYQKNLNINLGRAPVSAVFDEALEIVMANKAKLASMVTHRLPLSEAAHGYEIFEKQLARKVVLKPQ</sequence>
<evidence type="ECO:0000256" key="4">
    <source>
        <dbReference type="ARBA" id="ARBA00023002"/>
    </source>
</evidence>
<dbReference type="SUPFAM" id="SSF50129">
    <property type="entry name" value="GroES-like"/>
    <property type="match status" value="1"/>
</dbReference>
<dbReference type="GeneID" id="34599597"/>
<dbReference type="CDD" id="cd08284">
    <property type="entry name" value="FDH_like_2"/>
    <property type="match status" value="1"/>
</dbReference>
<dbReference type="GO" id="GO:0016491">
    <property type="term" value="F:oxidoreductase activity"/>
    <property type="evidence" value="ECO:0007669"/>
    <property type="project" value="UniProtKB-KW"/>
</dbReference>
<protein>
    <recommendedName>
        <fullName evidence="10">Enoyl reductase (ER) domain-containing protein</fullName>
    </recommendedName>
</protein>
<dbReference type="PROSITE" id="PS00059">
    <property type="entry name" value="ADH_ZINC"/>
    <property type="match status" value="1"/>
</dbReference>
<dbReference type="InterPro" id="IPR013154">
    <property type="entry name" value="ADH-like_N"/>
</dbReference>
<dbReference type="EMBL" id="LVKK01000025">
    <property type="protein sequence ID" value="OAG41264.1"/>
    <property type="molecule type" value="Genomic_DNA"/>
</dbReference>
<evidence type="ECO:0000259" key="7">
    <source>
        <dbReference type="Pfam" id="PF08240"/>
    </source>
</evidence>
<evidence type="ECO:0000256" key="2">
    <source>
        <dbReference type="ARBA" id="ARBA00022723"/>
    </source>
</evidence>
<dbReference type="Proteomes" id="UP000077002">
    <property type="component" value="Unassembled WGS sequence"/>
</dbReference>
<dbReference type="RefSeq" id="XP_022513216.1">
    <property type="nucleotide sequence ID" value="XM_022654400.1"/>
</dbReference>
<keyword evidence="3 5" id="KW-0862">Zinc</keyword>
<dbReference type="PANTHER" id="PTHR42813">
    <property type="entry name" value="ZINC-TYPE ALCOHOL DEHYDROGENASE-LIKE"/>
    <property type="match status" value="1"/>
</dbReference>
<feature type="domain" description="Alcohol dehydrogenase-like N-terminal" evidence="7">
    <location>
        <begin position="25"/>
        <end position="133"/>
    </location>
</feature>
<evidence type="ECO:0000256" key="3">
    <source>
        <dbReference type="ARBA" id="ARBA00022833"/>
    </source>
</evidence>
<organism evidence="8 9">
    <name type="scientific">Fonsecaea monophora</name>
    <dbReference type="NCBI Taxonomy" id="254056"/>
    <lineage>
        <taxon>Eukaryota</taxon>
        <taxon>Fungi</taxon>
        <taxon>Dikarya</taxon>
        <taxon>Ascomycota</taxon>
        <taxon>Pezizomycotina</taxon>
        <taxon>Eurotiomycetes</taxon>
        <taxon>Chaetothyriomycetidae</taxon>
        <taxon>Chaetothyriales</taxon>
        <taxon>Herpotrichiellaceae</taxon>
        <taxon>Fonsecaea</taxon>
    </lineage>
</organism>
<dbReference type="InterPro" id="IPR002328">
    <property type="entry name" value="ADH_Zn_CS"/>
</dbReference>
<comment type="caution">
    <text evidence="8">The sequence shown here is derived from an EMBL/GenBank/DDBJ whole genome shotgun (WGS) entry which is preliminary data.</text>
</comment>
<accession>A0A177FAK7</accession>
<evidence type="ECO:0000256" key="5">
    <source>
        <dbReference type="RuleBase" id="RU361277"/>
    </source>
</evidence>
<keyword evidence="4" id="KW-0560">Oxidoreductase</keyword>
<feature type="domain" description="Alcohol dehydrogenase-like C-terminal" evidence="6">
    <location>
        <begin position="210"/>
        <end position="319"/>
    </location>
</feature>
<dbReference type="PROSITE" id="PS00018">
    <property type="entry name" value="EF_HAND_1"/>
    <property type="match status" value="1"/>
</dbReference>
<dbReference type="Gene3D" id="3.40.50.720">
    <property type="entry name" value="NAD(P)-binding Rossmann-like Domain"/>
    <property type="match status" value="1"/>
</dbReference>
<dbReference type="OrthoDB" id="442947at2759"/>
<evidence type="ECO:0000313" key="8">
    <source>
        <dbReference type="EMBL" id="OAG41264.1"/>
    </source>
</evidence>
<dbReference type="AlphaFoldDB" id="A0A177FAK7"/>
<proteinExistence type="inferred from homology"/>
<dbReference type="Pfam" id="PF00107">
    <property type="entry name" value="ADH_zinc_N"/>
    <property type="match status" value="1"/>
</dbReference>
<evidence type="ECO:0000259" key="6">
    <source>
        <dbReference type="Pfam" id="PF00107"/>
    </source>
</evidence>
<keyword evidence="9" id="KW-1185">Reference proteome</keyword>
<dbReference type="GO" id="GO:0008270">
    <property type="term" value="F:zinc ion binding"/>
    <property type="evidence" value="ECO:0007669"/>
    <property type="project" value="InterPro"/>
</dbReference>
<gene>
    <name evidence="8" type="ORF">AYO21_04427</name>
</gene>
<dbReference type="Pfam" id="PF08240">
    <property type="entry name" value="ADH_N"/>
    <property type="match status" value="1"/>
</dbReference>
<comment type="similarity">
    <text evidence="5">Belongs to the zinc-containing alcohol dehydrogenase family.</text>
</comment>
<evidence type="ECO:0000313" key="9">
    <source>
        <dbReference type="Proteomes" id="UP000077002"/>
    </source>
</evidence>
<dbReference type="PANTHER" id="PTHR42813:SF2">
    <property type="entry name" value="DEHYDROGENASE, ZINC-CONTAINING, PUTATIVE (AFU_ORTHOLOGUE AFUA_2G02810)-RELATED"/>
    <property type="match status" value="1"/>
</dbReference>
<name>A0A177FAK7_9EURO</name>
<dbReference type="InterPro" id="IPR011032">
    <property type="entry name" value="GroES-like_sf"/>
</dbReference>
<reference evidence="8 9" key="1">
    <citation type="submission" date="2016-03" db="EMBL/GenBank/DDBJ databases">
        <title>Draft genome sequence of the Fonsecaea monophora CBS 269.37.</title>
        <authorList>
            <person name="Bombassaro A."/>
            <person name="Vinicius W.A."/>
            <person name="De Hoog S."/>
            <person name="Sun J."/>
            <person name="Souza E.M."/>
            <person name="Raittz R.T."/>
            <person name="Costa F."/>
            <person name="Leao A.C."/>
            <person name="Tadra-Sfeir M.Z."/>
            <person name="Baura V."/>
            <person name="Balsanelli E."/>
            <person name="Pedrosa F.O."/>
            <person name="Moreno L.F."/>
            <person name="Steffens M.B."/>
            <person name="Xi L."/>
            <person name="Bocca A.L."/>
            <person name="Felipe M.S."/>
            <person name="Teixeira M."/>
            <person name="Telles Filho F.Q."/>
            <person name="Azevedo C.M."/>
            <person name="Gomes R."/>
            <person name="Vicente V.A."/>
        </authorList>
    </citation>
    <scope>NUCLEOTIDE SEQUENCE [LARGE SCALE GENOMIC DNA]</scope>
    <source>
        <strain evidence="8 9">CBS 269.37</strain>
    </source>
</reference>
<evidence type="ECO:0008006" key="10">
    <source>
        <dbReference type="Google" id="ProtNLM"/>
    </source>
</evidence>
<dbReference type="InterPro" id="IPR036291">
    <property type="entry name" value="NAD(P)-bd_dom_sf"/>
</dbReference>
<dbReference type="InterPro" id="IPR013149">
    <property type="entry name" value="ADH-like_C"/>
</dbReference>
<dbReference type="InterPro" id="IPR018247">
    <property type="entry name" value="EF_Hand_1_Ca_BS"/>
</dbReference>
<evidence type="ECO:0000256" key="1">
    <source>
        <dbReference type="ARBA" id="ARBA00001947"/>
    </source>
</evidence>
<dbReference type="SUPFAM" id="SSF51735">
    <property type="entry name" value="NAD(P)-binding Rossmann-fold domains"/>
    <property type="match status" value="1"/>
</dbReference>